<sequence>METIRKQASKLREQVSKQQQVVFRQLSAHFGSSSAISDEADIHCHEQLKKLYSSTRIAKHYQKDLVRGIEGMIYTGSKQMQIVKKLADDCSQYGDENQSAGTSLSRTSLHFGSSHNLIEKERQILHKVLACQVSEPLREMISGAPLEDARHLTHRYQRTWQEVEAQAAEVVKRQMKARDSGASAEPSVKLQVAESRLSDLRFALSALGVEATAAMASVDAQQQRVTFQKLLVMVNAERSYHRNVAKILDNLHAEMVWQKQHSDSNPESTACSTAEQNSTEGTDTKSSKSNDQQAPSEKNLFFIAKVLHSFDAQAEGELSLSAGDYVVVRRVASNGWSEGECNGNAGHYLLYDSIKYWKSCDRGLLFLALMLPSMDN</sequence>
<dbReference type="InterPro" id="IPR001452">
    <property type="entry name" value="SH3_domain"/>
</dbReference>
<dbReference type="Gene3D" id="1.20.1270.60">
    <property type="entry name" value="Arfaptin homology (AH) domain/BAR domain"/>
    <property type="match status" value="1"/>
</dbReference>
<dbReference type="PANTHER" id="PTHR14167:SF30">
    <property type="entry name" value="SH3 DOMAIN-CONTAINING PROTEIN 1"/>
    <property type="match status" value="1"/>
</dbReference>
<dbReference type="EMBL" id="JAINDJ010000003">
    <property type="protein sequence ID" value="KAG9452901.1"/>
    <property type="molecule type" value="Genomic_DNA"/>
</dbReference>
<dbReference type="InterPro" id="IPR050384">
    <property type="entry name" value="Endophilin_SH3RF"/>
</dbReference>
<dbReference type="Pfam" id="PF14604">
    <property type="entry name" value="SH3_9"/>
    <property type="match status" value="1"/>
</dbReference>
<evidence type="ECO:0000313" key="5">
    <source>
        <dbReference type="EMBL" id="KAG9452901.1"/>
    </source>
</evidence>
<proteinExistence type="predicted"/>
<dbReference type="Gene3D" id="2.30.30.40">
    <property type="entry name" value="SH3 Domains"/>
    <property type="match status" value="1"/>
</dbReference>
<comment type="caution">
    <text evidence="5">The sequence shown here is derived from an EMBL/GenBank/DDBJ whole genome shotgun (WGS) entry which is preliminary data.</text>
</comment>
<evidence type="ECO:0000256" key="3">
    <source>
        <dbReference type="SAM" id="MobiDB-lite"/>
    </source>
</evidence>
<dbReference type="InterPro" id="IPR036028">
    <property type="entry name" value="SH3-like_dom_sf"/>
</dbReference>
<keyword evidence="1 2" id="KW-0728">SH3 domain</keyword>
<dbReference type="PROSITE" id="PS50002">
    <property type="entry name" value="SH3"/>
    <property type="match status" value="1"/>
</dbReference>
<evidence type="ECO:0000256" key="2">
    <source>
        <dbReference type="PROSITE-ProRule" id="PRU00192"/>
    </source>
</evidence>
<dbReference type="SUPFAM" id="SSF50044">
    <property type="entry name" value="SH3-domain"/>
    <property type="match status" value="1"/>
</dbReference>
<feature type="compositionally biased region" description="Polar residues" evidence="3">
    <location>
        <begin position="263"/>
        <end position="281"/>
    </location>
</feature>
<keyword evidence="6" id="KW-1185">Reference proteome</keyword>
<name>A0AAV7EWM7_ARIFI</name>
<reference evidence="5 6" key="1">
    <citation type="submission" date="2021-07" db="EMBL/GenBank/DDBJ databases">
        <title>The Aristolochia fimbriata genome: insights into angiosperm evolution, floral development and chemical biosynthesis.</title>
        <authorList>
            <person name="Jiao Y."/>
        </authorList>
    </citation>
    <scope>NUCLEOTIDE SEQUENCE [LARGE SCALE GENOMIC DNA]</scope>
    <source>
        <strain evidence="5">IBCAS-2021</strain>
        <tissue evidence="5">Leaf</tissue>
    </source>
</reference>
<dbReference type="SMART" id="SM00326">
    <property type="entry name" value="SH3"/>
    <property type="match status" value="1"/>
</dbReference>
<accession>A0AAV7EWM7</accession>
<evidence type="ECO:0000256" key="1">
    <source>
        <dbReference type="ARBA" id="ARBA00022443"/>
    </source>
</evidence>
<feature type="domain" description="SH3" evidence="4">
    <location>
        <begin position="299"/>
        <end position="359"/>
    </location>
</feature>
<gene>
    <name evidence="5" type="ORF">H6P81_005805</name>
</gene>
<dbReference type="PANTHER" id="PTHR14167">
    <property type="entry name" value="SH3 DOMAIN-CONTAINING"/>
    <property type="match status" value="1"/>
</dbReference>
<protein>
    <recommendedName>
        <fullName evidence="4">SH3 domain-containing protein</fullName>
    </recommendedName>
</protein>
<evidence type="ECO:0000313" key="6">
    <source>
        <dbReference type="Proteomes" id="UP000825729"/>
    </source>
</evidence>
<feature type="region of interest" description="Disordered" evidence="3">
    <location>
        <begin position="259"/>
        <end position="293"/>
    </location>
</feature>
<evidence type="ECO:0000259" key="4">
    <source>
        <dbReference type="PROSITE" id="PS50002"/>
    </source>
</evidence>
<dbReference type="Proteomes" id="UP000825729">
    <property type="component" value="Unassembled WGS sequence"/>
</dbReference>
<dbReference type="InterPro" id="IPR027267">
    <property type="entry name" value="AH/BAR_dom_sf"/>
</dbReference>
<dbReference type="SUPFAM" id="SSF103657">
    <property type="entry name" value="BAR/IMD domain-like"/>
    <property type="match status" value="1"/>
</dbReference>
<dbReference type="AlphaFoldDB" id="A0AAV7EWM7"/>
<organism evidence="5 6">
    <name type="scientific">Aristolochia fimbriata</name>
    <name type="common">White veined hardy Dutchman's pipe vine</name>
    <dbReference type="NCBI Taxonomy" id="158543"/>
    <lineage>
        <taxon>Eukaryota</taxon>
        <taxon>Viridiplantae</taxon>
        <taxon>Streptophyta</taxon>
        <taxon>Embryophyta</taxon>
        <taxon>Tracheophyta</taxon>
        <taxon>Spermatophyta</taxon>
        <taxon>Magnoliopsida</taxon>
        <taxon>Magnoliidae</taxon>
        <taxon>Piperales</taxon>
        <taxon>Aristolochiaceae</taxon>
        <taxon>Aristolochia</taxon>
    </lineage>
</organism>